<dbReference type="RefSeq" id="WP_079605872.1">
    <property type="nucleotide sequence ID" value="NZ_LT670817.1"/>
</dbReference>
<proteinExistence type="predicted"/>
<dbReference type="EMBL" id="LT670817">
    <property type="protein sequence ID" value="SHI04755.1"/>
    <property type="molecule type" value="Genomic_DNA"/>
</dbReference>
<gene>
    <name evidence="1" type="ORF">SAMN05443248_7729</name>
</gene>
<evidence type="ECO:0000313" key="1">
    <source>
        <dbReference type="EMBL" id="SHI04755.1"/>
    </source>
</evidence>
<evidence type="ECO:0000313" key="2">
    <source>
        <dbReference type="Proteomes" id="UP000189796"/>
    </source>
</evidence>
<organism evidence="1 2">
    <name type="scientific">Bradyrhizobium erythrophlei</name>
    <dbReference type="NCBI Taxonomy" id="1437360"/>
    <lineage>
        <taxon>Bacteria</taxon>
        <taxon>Pseudomonadati</taxon>
        <taxon>Pseudomonadota</taxon>
        <taxon>Alphaproteobacteria</taxon>
        <taxon>Hyphomicrobiales</taxon>
        <taxon>Nitrobacteraceae</taxon>
        <taxon>Bradyrhizobium</taxon>
    </lineage>
</organism>
<protein>
    <submittedName>
        <fullName evidence="1">Uncharacterized protein</fullName>
    </submittedName>
</protein>
<accession>A0A1M5XY59</accession>
<name>A0A1M5XY59_9BRAD</name>
<dbReference type="AlphaFoldDB" id="A0A1M5XY59"/>
<reference evidence="1 2" key="1">
    <citation type="submission" date="2016-11" db="EMBL/GenBank/DDBJ databases">
        <authorList>
            <person name="Jaros S."/>
            <person name="Januszkiewicz K."/>
            <person name="Wedrychowicz H."/>
        </authorList>
    </citation>
    <scope>NUCLEOTIDE SEQUENCE [LARGE SCALE GENOMIC DNA]</scope>
    <source>
        <strain evidence="1 2">GAS138</strain>
    </source>
</reference>
<dbReference type="Proteomes" id="UP000189796">
    <property type="component" value="Chromosome I"/>
</dbReference>
<sequence length="91" mass="9905">MNEAQKYRLLMLAYHHLADGKDLIHRIANENSLVVGSTSSIGEILGTAFVSRKTFDPNDAEVVKAAFAKSGKRYPGDVISDCARVMVGLKP</sequence>